<evidence type="ECO:0000313" key="3">
    <source>
        <dbReference type="EMBL" id="CDK28143.1"/>
    </source>
</evidence>
<dbReference type="PRINTS" id="PR00721">
    <property type="entry name" value="STOMATIN"/>
</dbReference>
<sequence length="334" mass="37086">MSESFEDHSPKPSKLVKSVGVVTQQPTSRSEMQQPFEFEWETPQTGTYGAMLDAFGSCLGIFGMIPCCFCIPNPYQRIQQGEVGLITKFGQLYRSADPGLVSVNILSEHLYRADVKQRFTEIPQQQCMTRDNVSITLTSVLYYNITAPHTAFFAVDDVTKALVERTMTTLRHVVGSRNLQDVIERREEIAESIQEIIMETATAWGVRVESILIKDLILPTTVSQSLSMAAESKRIGESKIITARAEVESAKLMRKAADILASKPAMQIRYLDAMQSMAKNAHSKVIFMPSSGEIDVASGNIANPNTALEIMAFNEANDPEDRDARMFQQSSSAQ</sequence>
<dbReference type="InterPro" id="IPR036013">
    <property type="entry name" value="Band_7/SPFH_dom_sf"/>
</dbReference>
<dbReference type="SMART" id="SM00244">
    <property type="entry name" value="PHB"/>
    <property type="match status" value="1"/>
</dbReference>
<dbReference type="GeneID" id="34521521"/>
<gene>
    <name evidence="3" type="ORF">KUCA_T00004124001</name>
</gene>
<keyword evidence="4" id="KW-1185">Reference proteome</keyword>
<dbReference type="FunFam" id="3.30.479.30:FF:000004">
    <property type="entry name" value="Putative membrane protease family, stomatin"/>
    <property type="match status" value="1"/>
</dbReference>
<dbReference type="RefSeq" id="XP_022460133.1">
    <property type="nucleotide sequence ID" value="XM_022600826.1"/>
</dbReference>
<reference evidence="3" key="1">
    <citation type="submission" date="2013-12" db="EMBL/GenBank/DDBJ databases">
        <authorList>
            <person name="Genoscope - CEA"/>
        </authorList>
    </citation>
    <scope>NUCLEOTIDE SEQUENCE</scope>
    <source>
        <strain evidence="3">CBS 1993</strain>
    </source>
</reference>
<dbReference type="Gene3D" id="6.10.250.2090">
    <property type="match status" value="1"/>
</dbReference>
<dbReference type="SUPFAM" id="SSF117892">
    <property type="entry name" value="Band 7/SPFH domain"/>
    <property type="match status" value="1"/>
</dbReference>
<dbReference type="GO" id="GO:0005886">
    <property type="term" value="C:plasma membrane"/>
    <property type="evidence" value="ECO:0007669"/>
    <property type="project" value="InterPro"/>
</dbReference>
<dbReference type="EMBL" id="HG793129">
    <property type="protein sequence ID" value="CDK28143.1"/>
    <property type="molecule type" value="Genomic_DNA"/>
</dbReference>
<accession>W6MPB7</accession>
<dbReference type="PANTHER" id="PTHR10264">
    <property type="entry name" value="BAND 7 PROTEIN-RELATED"/>
    <property type="match status" value="1"/>
</dbReference>
<protein>
    <recommendedName>
        <fullName evidence="2">Band 7 domain-containing protein</fullName>
    </recommendedName>
</protein>
<dbReference type="InterPro" id="IPR001972">
    <property type="entry name" value="Stomatin_HflK_fam"/>
</dbReference>
<dbReference type="Gene3D" id="3.30.479.30">
    <property type="entry name" value="Band 7 domain"/>
    <property type="match status" value="1"/>
</dbReference>
<reference evidence="3" key="2">
    <citation type="submission" date="2014-02" db="EMBL/GenBank/DDBJ databases">
        <title>Complete DNA sequence of /Kuraishia capsulata/ illustrates novel genomic features among budding yeasts (/Saccharomycotina/).</title>
        <authorList>
            <person name="Morales L."/>
            <person name="Noel B."/>
            <person name="Porcel B."/>
            <person name="Marcet-Houben M."/>
            <person name="Hullo M-F."/>
            <person name="Sacerdot C."/>
            <person name="Tekaia F."/>
            <person name="Leh-Louis V."/>
            <person name="Despons L."/>
            <person name="Khanna V."/>
            <person name="Aury J-M."/>
            <person name="Barbe V."/>
            <person name="Couloux A."/>
            <person name="Labadie K."/>
            <person name="Pelletier E."/>
            <person name="Souciet J-L."/>
            <person name="Boekhout T."/>
            <person name="Gabaldon T."/>
            <person name="Wincker P."/>
            <person name="Dujon B."/>
        </authorList>
    </citation>
    <scope>NUCLEOTIDE SEQUENCE</scope>
    <source>
        <strain evidence="3">CBS 1993</strain>
    </source>
</reference>
<dbReference type="CDD" id="cd13437">
    <property type="entry name" value="SPFH_alloslipin"/>
    <property type="match status" value="1"/>
</dbReference>
<dbReference type="GO" id="GO:0098552">
    <property type="term" value="C:side of membrane"/>
    <property type="evidence" value="ECO:0007669"/>
    <property type="project" value="UniProtKB-ARBA"/>
</dbReference>
<dbReference type="PANTHER" id="PTHR10264:SF19">
    <property type="entry name" value="AT06885P-RELATED"/>
    <property type="match status" value="1"/>
</dbReference>
<proteinExistence type="inferred from homology"/>
<evidence type="ECO:0000259" key="2">
    <source>
        <dbReference type="SMART" id="SM00244"/>
    </source>
</evidence>
<dbReference type="Pfam" id="PF01145">
    <property type="entry name" value="Band_7"/>
    <property type="match status" value="1"/>
</dbReference>
<dbReference type="OrthoDB" id="2105077at2759"/>
<dbReference type="InterPro" id="IPR043202">
    <property type="entry name" value="Band-7_stomatin-like"/>
</dbReference>
<organism evidence="3 4">
    <name type="scientific">Kuraishia capsulata CBS 1993</name>
    <dbReference type="NCBI Taxonomy" id="1382522"/>
    <lineage>
        <taxon>Eukaryota</taxon>
        <taxon>Fungi</taxon>
        <taxon>Dikarya</taxon>
        <taxon>Ascomycota</taxon>
        <taxon>Saccharomycotina</taxon>
        <taxon>Pichiomycetes</taxon>
        <taxon>Pichiales</taxon>
        <taxon>Pichiaceae</taxon>
        <taxon>Kuraishia</taxon>
    </lineage>
</organism>
<dbReference type="STRING" id="1382522.W6MPB7"/>
<evidence type="ECO:0000256" key="1">
    <source>
        <dbReference type="ARBA" id="ARBA00008164"/>
    </source>
</evidence>
<dbReference type="InterPro" id="IPR001107">
    <property type="entry name" value="Band_7"/>
</dbReference>
<dbReference type="Proteomes" id="UP000019384">
    <property type="component" value="Unassembled WGS sequence"/>
</dbReference>
<name>W6MPB7_9ASCO</name>
<dbReference type="AlphaFoldDB" id="W6MPB7"/>
<evidence type="ECO:0000313" key="4">
    <source>
        <dbReference type="Proteomes" id="UP000019384"/>
    </source>
</evidence>
<comment type="similarity">
    <text evidence="1">Belongs to the band 7/mec-2 family.</text>
</comment>
<feature type="domain" description="Band 7" evidence="2">
    <location>
        <begin position="73"/>
        <end position="230"/>
    </location>
</feature>
<dbReference type="HOGENOM" id="CLU_024949_4_1_1"/>